<comment type="caution">
    <text evidence="1">The sequence shown here is derived from an EMBL/GenBank/DDBJ whole genome shotgun (WGS) entry which is preliminary data.</text>
</comment>
<dbReference type="AlphaFoldDB" id="A0AAV3P466"/>
<proteinExistence type="predicted"/>
<keyword evidence="2" id="KW-1185">Reference proteome</keyword>
<gene>
    <name evidence="1" type="ORF">LIER_06067</name>
</gene>
<evidence type="ECO:0000313" key="2">
    <source>
        <dbReference type="Proteomes" id="UP001454036"/>
    </source>
</evidence>
<name>A0AAV3P466_LITER</name>
<organism evidence="1 2">
    <name type="scientific">Lithospermum erythrorhizon</name>
    <name type="common">Purple gromwell</name>
    <name type="synonym">Lithospermum officinale var. erythrorhizon</name>
    <dbReference type="NCBI Taxonomy" id="34254"/>
    <lineage>
        <taxon>Eukaryota</taxon>
        <taxon>Viridiplantae</taxon>
        <taxon>Streptophyta</taxon>
        <taxon>Embryophyta</taxon>
        <taxon>Tracheophyta</taxon>
        <taxon>Spermatophyta</taxon>
        <taxon>Magnoliopsida</taxon>
        <taxon>eudicotyledons</taxon>
        <taxon>Gunneridae</taxon>
        <taxon>Pentapetalae</taxon>
        <taxon>asterids</taxon>
        <taxon>lamiids</taxon>
        <taxon>Boraginales</taxon>
        <taxon>Boraginaceae</taxon>
        <taxon>Boraginoideae</taxon>
        <taxon>Lithospermeae</taxon>
        <taxon>Lithospermum</taxon>
    </lineage>
</organism>
<sequence>MTGDRVSLIRRAKIVKKSIKESEAPVEKVAQPSVVVTKKSSTISEKRHALAGEHPRLFSIKRLKSIAHKGSRLCSQGEIRVFNDFLKLPYSLPGSFQVNEESNLWKKSDAFRASCPLLLEWIRKDYDSISDPLNVHGAIACHLIKALNASYALAHVEACEKEKTLQLQIQEHREENERLKASSTLAFKEKKEAAAQNLAKIKKHDLLQSRFTMLEGENFDISNKLQ</sequence>
<protein>
    <submittedName>
        <fullName evidence="1">Uncharacterized protein</fullName>
    </submittedName>
</protein>
<dbReference type="EMBL" id="BAABME010000862">
    <property type="protein sequence ID" value="GAA0146018.1"/>
    <property type="molecule type" value="Genomic_DNA"/>
</dbReference>
<accession>A0AAV3P466</accession>
<evidence type="ECO:0000313" key="1">
    <source>
        <dbReference type="EMBL" id="GAA0146018.1"/>
    </source>
</evidence>
<reference evidence="1 2" key="1">
    <citation type="submission" date="2024-01" db="EMBL/GenBank/DDBJ databases">
        <title>The complete chloroplast genome sequence of Lithospermum erythrorhizon: insights into the phylogenetic relationship among Boraginaceae species and the maternal lineages of purple gromwells.</title>
        <authorList>
            <person name="Okada T."/>
            <person name="Watanabe K."/>
        </authorList>
    </citation>
    <scope>NUCLEOTIDE SEQUENCE [LARGE SCALE GENOMIC DNA]</scope>
</reference>
<dbReference type="Proteomes" id="UP001454036">
    <property type="component" value="Unassembled WGS sequence"/>
</dbReference>